<dbReference type="PANTHER" id="PTHR48475:SF2">
    <property type="entry name" value="RIBONUCLEASE H"/>
    <property type="match status" value="1"/>
</dbReference>
<dbReference type="InterPro" id="IPR043128">
    <property type="entry name" value="Rev_trsase/Diguanyl_cyclase"/>
</dbReference>
<dbReference type="Gene3D" id="3.30.70.270">
    <property type="match status" value="1"/>
</dbReference>
<proteinExistence type="predicted"/>
<dbReference type="InterPro" id="IPR043502">
    <property type="entry name" value="DNA/RNA_pol_sf"/>
</dbReference>
<gene>
    <name evidence="2" type="ORF">CK203_040962</name>
</gene>
<evidence type="ECO:0000313" key="3">
    <source>
        <dbReference type="Proteomes" id="UP000288805"/>
    </source>
</evidence>
<evidence type="ECO:0000259" key="1">
    <source>
        <dbReference type="Pfam" id="PF17919"/>
    </source>
</evidence>
<name>A0A438HV39_VITVI</name>
<dbReference type="InterPro" id="IPR041577">
    <property type="entry name" value="RT_RNaseH_2"/>
</dbReference>
<dbReference type="EMBL" id="QGNW01000174">
    <property type="protein sequence ID" value="RVW88322.1"/>
    <property type="molecule type" value="Genomic_DNA"/>
</dbReference>
<accession>A0A438HV39</accession>
<organism evidence="2 3">
    <name type="scientific">Vitis vinifera</name>
    <name type="common">Grape</name>
    <dbReference type="NCBI Taxonomy" id="29760"/>
    <lineage>
        <taxon>Eukaryota</taxon>
        <taxon>Viridiplantae</taxon>
        <taxon>Streptophyta</taxon>
        <taxon>Embryophyta</taxon>
        <taxon>Tracheophyta</taxon>
        <taxon>Spermatophyta</taxon>
        <taxon>Magnoliopsida</taxon>
        <taxon>eudicotyledons</taxon>
        <taxon>Gunneridae</taxon>
        <taxon>Pentapetalae</taxon>
        <taxon>rosids</taxon>
        <taxon>Vitales</taxon>
        <taxon>Vitaceae</taxon>
        <taxon>Viteae</taxon>
        <taxon>Vitis</taxon>
    </lineage>
</organism>
<feature type="domain" description="Reverse transcriptase/retrotransposon-derived protein RNase H-like" evidence="1">
    <location>
        <begin position="85"/>
        <end position="159"/>
    </location>
</feature>
<dbReference type="SUPFAM" id="SSF56672">
    <property type="entry name" value="DNA/RNA polymerases"/>
    <property type="match status" value="1"/>
</dbReference>
<evidence type="ECO:0000313" key="2">
    <source>
        <dbReference type="EMBL" id="RVW88322.1"/>
    </source>
</evidence>
<sequence length="320" mass="36392">MKLNPAKCAFGVSVSKFLGFIVTQRGIEVNQDQIKPVMETSVPSCKKELQRLTGRLVALGCFIARFTNKLRFFFLILKGINVTGWTSDYELVFEEIKRYLTQPPILSSPQFGEQLYMYLAVYDCVVSVVLFRCVKEKEQKLVYYISKAMVNAETWYSKMGLSQERVVNIARRWGLPGKYEAKDEHIENVQVDALAGIAATLPIKKTILLSVYLQAASLIATTPICNTSETGIGWMHEIEMYLRTGDLLEESKQAHKVRIQAARFTLIGDNLYRWFYGGTYLKCLNDTEAQYVLTELHEGVCSNHIGGRTLAHRAHLQGYY</sequence>
<protein>
    <recommendedName>
        <fullName evidence="1">Reverse transcriptase/retrotransposon-derived protein RNase H-like domain-containing protein</fullName>
    </recommendedName>
</protein>
<dbReference type="Proteomes" id="UP000288805">
    <property type="component" value="Unassembled WGS sequence"/>
</dbReference>
<dbReference type="PANTHER" id="PTHR48475">
    <property type="entry name" value="RIBONUCLEASE H"/>
    <property type="match status" value="1"/>
</dbReference>
<dbReference type="AlphaFoldDB" id="A0A438HV39"/>
<dbReference type="Pfam" id="PF17919">
    <property type="entry name" value="RT_RNaseH_2"/>
    <property type="match status" value="1"/>
</dbReference>
<reference evidence="2 3" key="1">
    <citation type="journal article" date="2018" name="PLoS Genet.">
        <title>Population sequencing reveals clonal diversity and ancestral inbreeding in the grapevine cultivar Chardonnay.</title>
        <authorList>
            <person name="Roach M.J."/>
            <person name="Johnson D.L."/>
            <person name="Bohlmann J."/>
            <person name="van Vuuren H.J."/>
            <person name="Jones S.J."/>
            <person name="Pretorius I.S."/>
            <person name="Schmidt S.A."/>
            <person name="Borneman A.R."/>
        </authorList>
    </citation>
    <scope>NUCLEOTIDE SEQUENCE [LARGE SCALE GENOMIC DNA]</scope>
    <source>
        <strain evidence="3">cv. Chardonnay</strain>
        <tissue evidence="2">Leaf</tissue>
    </source>
</reference>
<comment type="caution">
    <text evidence="2">The sequence shown here is derived from an EMBL/GenBank/DDBJ whole genome shotgun (WGS) entry which is preliminary data.</text>
</comment>